<reference evidence="1" key="1">
    <citation type="journal article" date="2015" name="Genome Biol. Evol.">
        <title>Organellar Genomes of White Spruce (Picea glauca): Assembly and Annotation.</title>
        <authorList>
            <person name="Jackman S.D."/>
            <person name="Warren R.L."/>
            <person name="Gibb E.A."/>
            <person name="Vandervalk B.P."/>
            <person name="Mohamadi H."/>
            <person name="Chu J."/>
            <person name="Raymond A."/>
            <person name="Pleasance S."/>
            <person name="Coope R."/>
            <person name="Wildung M.R."/>
            <person name="Ritland C.E."/>
            <person name="Bousquet J."/>
            <person name="Jones S.J."/>
            <person name="Bohlmann J."/>
            <person name="Birol I."/>
        </authorList>
    </citation>
    <scope>NUCLEOTIDE SEQUENCE [LARGE SCALE GENOMIC DNA]</scope>
    <source>
        <tissue evidence="1">Flushing bud</tissue>
    </source>
</reference>
<proteinExistence type="predicted"/>
<gene>
    <name evidence="1" type="ORF">ABT39_MTgene3219</name>
</gene>
<organism evidence="1">
    <name type="scientific">Picea glauca</name>
    <name type="common">White spruce</name>
    <name type="synonym">Pinus glauca</name>
    <dbReference type="NCBI Taxonomy" id="3330"/>
    <lineage>
        <taxon>Eukaryota</taxon>
        <taxon>Viridiplantae</taxon>
        <taxon>Streptophyta</taxon>
        <taxon>Embryophyta</taxon>
        <taxon>Tracheophyta</taxon>
        <taxon>Spermatophyta</taxon>
        <taxon>Pinopsida</taxon>
        <taxon>Pinidae</taxon>
        <taxon>Conifers I</taxon>
        <taxon>Pinales</taxon>
        <taxon>Pinaceae</taxon>
        <taxon>Picea</taxon>
    </lineage>
</organism>
<sequence length="67" mass="7818">MRVHLLGGKLSLSLLLLLEPGQPFMSLEKMQMEPDPLLGVLEWELALVLPSFLVRWFIRRFLVLPWC</sequence>
<evidence type="ECO:0000313" key="1">
    <source>
        <dbReference type="EMBL" id="KUM49991.1"/>
    </source>
</evidence>
<dbReference type="AlphaFoldDB" id="A0A101M2S5"/>
<dbReference type="EMBL" id="LKAM01000002">
    <property type="protein sequence ID" value="KUM49991.1"/>
    <property type="molecule type" value="Genomic_DNA"/>
</dbReference>
<protein>
    <submittedName>
        <fullName evidence="1">Uncharacterized protein</fullName>
    </submittedName>
</protein>
<keyword evidence="1" id="KW-0496">Mitochondrion</keyword>
<name>A0A101M2S5_PICGL</name>
<geneLocation type="mitochondrion" evidence="1"/>
<accession>A0A101M2S5</accession>
<comment type="caution">
    <text evidence="1">The sequence shown here is derived from an EMBL/GenBank/DDBJ whole genome shotgun (WGS) entry which is preliminary data.</text>
</comment>